<protein>
    <submittedName>
        <fullName evidence="2">Alpha/beta fold hydrolase</fullName>
    </submittedName>
</protein>
<dbReference type="InterPro" id="IPR029058">
    <property type="entry name" value="AB_hydrolase_fold"/>
</dbReference>
<dbReference type="EMBL" id="BAAALG010000013">
    <property type="protein sequence ID" value="GAA1110535.1"/>
    <property type="molecule type" value="Genomic_DNA"/>
</dbReference>
<reference evidence="3" key="1">
    <citation type="journal article" date="2019" name="Int. J. Syst. Evol. Microbiol.">
        <title>The Global Catalogue of Microorganisms (GCM) 10K type strain sequencing project: providing services to taxonomists for standard genome sequencing and annotation.</title>
        <authorList>
            <consortium name="The Broad Institute Genomics Platform"/>
            <consortium name="The Broad Institute Genome Sequencing Center for Infectious Disease"/>
            <person name="Wu L."/>
            <person name="Ma J."/>
        </authorList>
    </citation>
    <scope>NUCLEOTIDE SEQUENCE [LARGE SCALE GENOMIC DNA]</scope>
    <source>
        <strain evidence="3">JCM 13008</strain>
    </source>
</reference>
<organism evidence="2 3">
    <name type="scientific">Nocardioides dubius</name>
    <dbReference type="NCBI Taxonomy" id="317019"/>
    <lineage>
        <taxon>Bacteria</taxon>
        <taxon>Bacillati</taxon>
        <taxon>Actinomycetota</taxon>
        <taxon>Actinomycetes</taxon>
        <taxon>Propionibacteriales</taxon>
        <taxon>Nocardioidaceae</taxon>
        <taxon>Nocardioides</taxon>
    </lineage>
</organism>
<evidence type="ECO:0000313" key="2">
    <source>
        <dbReference type="EMBL" id="GAA1110535.1"/>
    </source>
</evidence>
<dbReference type="RefSeq" id="WP_343996047.1">
    <property type="nucleotide sequence ID" value="NZ_BAAALG010000013.1"/>
</dbReference>
<proteinExistence type="predicted"/>
<keyword evidence="3" id="KW-1185">Reference proteome</keyword>
<evidence type="ECO:0000313" key="3">
    <source>
        <dbReference type="Proteomes" id="UP001501581"/>
    </source>
</evidence>
<comment type="caution">
    <text evidence="2">The sequence shown here is derived from an EMBL/GenBank/DDBJ whole genome shotgun (WGS) entry which is preliminary data.</text>
</comment>
<dbReference type="Proteomes" id="UP001501581">
    <property type="component" value="Unassembled WGS sequence"/>
</dbReference>
<dbReference type="PANTHER" id="PTHR37017">
    <property type="entry name" value="AB HYDROLASE-1 DOMAIN-CONTAINING PROTEIN-RELATED"/>
    <property type="match status" value="1"/>
</dbReference>
<feature type="domain" description="AB hydrolase-1" evidence="1">
    <location>
        <begin position="4"/>
        <end position="212"/>
    </location>
</feature>
<evidence type="ECO:0000259" key="1">
    <source>
        <dbReference type="Pfam" id="PF12697"/>
    </source>
</evidence>
<dbReference type="InterPro" id="IPR000073">
    <property type="entry name" value="AB_hydrolase_1"/>
</dbReference>
<dbReference type="PANTHER" id="PTHR37017:SF11">
    <property type="entry name" value="ESTERASE_LIPASE_THIOESTERASE DOMAIN-CONTAINING PROTEIN"/>
    <property type="match status" value="1"/>
</dbReference>
<dbReference type="Pfam" id="PF12697">
    <property type="entry name" value="Abhydrolase_6"/>
    <property type="match status" value="1"/>
</dbReference>
<name>A0ABP4EJT0_9ACTN</name>
<dbReference type="InterPro" id="IPR052897">
    <property type="entry name" value="Sec-Metab_Biosynth_Hydrolase"/>
</dbReference>
<dbReference type="Gene3D" id="3.40.50.1820">
    <property type="entry name" value="alpha/beta hydrolase"/>
    <property type="match status" value="1"/>
</dbReference>
<sequence length="220" mass="22679">MATFLLVHGAWHQGSAWDLVRPLLTDAGHQVLTPTLDLGPGIGLADHVQALTEAIAATPEPATVVAHSYAGIPASLALAAAPARHLVLLDAWLTPAGSSMLDVAPEWFAGWCRDSAEGEPAMLPVPSMRTVGVAEEGPEAAWLAPQLVPHPFATFTDPAPAAYAPGSAELHAILCKPSKMPFTAFAEAAGATCHEIASGHDAMVTAPDALAALLLDIATR</sequence>
<accession>A0ABP4EJT0</accession>
<dbReference type="GO" id="GO:0016787">
    <property type="term" value="F:hydrolase activity"/>
    <property type="evidence" value="ECO:0007669"/>
    <property type="project" value="UniProtKB-KW"/>
</dbReference>
<keyword evidence="2" id="KW-0378">Hydrolase</keyword>
<dbReference type="SUPFAM" id="SSF53474">
    <property type="entry name" value="alpha/beta-Hydrolases"/>
    <property type="match status" value="1"/>
</dbReference>
<gene>
    <name evidence="2" type="ORF">GCM10009668_34000</name>
</gene>